<dbReference type="RefSeq" id="WP_135471866.1">
    <property type="nucleotide sequence ID" value="NZ_SJSA01000001.1"/>
</dbReference>
<keyword evidence="2" id="KW-1185">Reference proteome</keyword>
<accession>A0A4Z0V932</accession>
<dbReference type="AlphaFoldDB" id="A0A4Z0V932"/>
<comment type="caution">
    <text evidence="1">The sequence shown here is derived from an EMBL/GenBank/DDBJ whole genome shotgun (WGS) entry which is preliminary data.</text>
</comment>
<sequence length="69" mass="7921">MAIRTIAQLKAWFRRGKYPTEEQFADWLDSYVHKEESIIPVIQVEGASGAAQQKYVASEGHELERQTLN</sequence>
<gene>
    <name evidence="1" type="ORF">EZ315_09865</name>
</gene>
<name>A0A4Z0V932_9BACT</name>
<evidence type="ECO:0000313" key="2">
    <source>
        <dbReference type="Proteomes" id="UP000297635"/>
    </source>
</evidence>
<reference evidence="1 2" key="1">
    <citation type="submission" date="2019-02" db="EMBL/GenBank/DDBJ databases">
        <title>Isolation and identification of novel species under the genus Muribaculum.</title>
        <authorList>
            <person name="Miyake S."/>
            <person name="Ding Y."/>
            <person name="Low A."/>
            <person name="Soh M."/>
            <person name="Seedorf H."/>
        </authorList>
    </citation>
    <scope>NUCLEOTIDE SEQUENCE [LARGE SCALE GENOMIC DNA]</scope>
    <source>
        <strain evidence="1 2">TLL-A3</strain>
    </source>
</reference>
<protein>
    <submittedName>
        <fullName evidence="1">Uncharacterized protein</fullName>
    </submittedName>
</protein>
<organism evidence="1 2">
    <name type="scientific">Duncaniella freteri</name>
    <dbReference type="NCBI Taxonomy" id="2530391"/>
    <lineage>
        <taxon>Bacteria</taxon>
        <taxon>Pseudomonadati</taxon>
        <taxon>Bacteroidota</taxon>
        <taxon>Bacteroidia</taxon>
        <taxon>Bacteroidales</taxon>
        <taxon>Muribaculaceae</taxon>
        <taxon>Duncaniella</taxon>
    </lineage>
</organism>
<evidence type="ECO:0000313" key="1">
    <source>
        <dbReference type="EMBL" id="TGG40954.1"/>
    </source>
</evidence>
<proteinExistence type="predicted"/>
<dbReference type="Proteomes" id="UP000297635">
    <property type="component" value="Unassembled WGS sequence"/>
</dbReference>
<dbReference type="EMBL" id="SJSA01000001">
    <property type="protein sequence ID" value="TGG40954.1"/>
    <property type="molecule type" value="Genomic_DNA"/>
</dbReference>
<dbReference type="GeneID" id="82150093"/>